<dbReference type="RefSeq" id="WP_146318989.1">
    <property type="nucleotide sequence ID" value="NZ_VCQV01000029.1"/>
</dbReference>
<accession>A0A563DVL4</accession>
<organism evidence="2 3">
    <name type="scientific">Leekyejoonella antrihumi</name>
    <dbReference type="NCBI Taxonomy" id="1660198"/>
    <lineage>
        <taxon>Bacteria</taxon>
        <taxon>Bacillati</taxon>
        <taxon>Actinomycetota</taxon>
        <taxon>Actinomycetes</taxon>
        <taxon>Micrococcales</taxon>
        <taxon>Dermacoccaceae</taxon>
        <taxon>Leekyejoonella</taxon>
    </lineage>
</organism>
<proteinExistence type="predicted"/>
<dbReference type="EMBL" id="VCQV01000029">
    <property type="protein sequence ID" value="TWP34308.1"/>
    <property type="molecule type" value="Genomic_DNA"/>
</dbReference>
<sequence>MNPVSAALLRVFGPSDSPGNPLVGTKYDPTLAAQRGMERTARHHAQVNAGWQRWDKRLHGHNPVPPYKISDDAAPDVSTAPPERRGSLPNP</sequence>
<reference evidence="2 3" key="1">
    <citation type="submission" date="2019-05" db="EMBL/GenBank/DDBJ databases">
        <authorList>
            <person name="Lee S.D."/>
        </authorList>
    </citation>
    <scope>NUCLEOTIDE SEQUENCE [LARGE SCALE GENOMIC DNA]</scope>
    <source>
        <strain evidence="2 3">C5-26</strain>
    </source>
</reference>
<reference evidence="2 3" key="2">
    <citation type="submission" date="2019-08" db="EMBL/GenBank/DDBJ databases">
        <title>Jejuicoccus antrihumi gen. nov., sp. nov., a new member of the family Dermacoccaceae isolated from a cave.</title>
        <authorList>
            <person name="Schumann P."/>
            <person name="Kim I.S."/>
        </authorList>
    </citation>
    <scope>NUCLEOTIDE SEQUENCE [LARGE SCALE GENOMIC DNA]</scope>
    <source>
        <strain evidence="2 3">C5-26</strain>
    </source>
</reference>
<gene>
    <name evidence="2" type="ORF">FGL98_17905</name>
</gene>
<feature type="compositionally biased region" description="Basic and acidic residues" evidence="1">
    <location>
        <begin position="82"/>
        <end position="91"/>
    </location>
</feature>
<dbReference type="AlphaFoldDB" id="A0A563DVL4"/>
<name>A0A563DVL4_9MICO</name>
<evidence type="ECO:0000256" key="1">
    <source>
        <dbReference type="SAM" id="MobiDB-lite"/>
    </source>
</evidence>
<evidence type="ECO:0000313" key="2">
    <source>
        <dbReference type="EMBL" id="TWP34308.1"/>
    </source>
</evidence>
<evidence type="ECO:0000313" key="3">
    <source>
        <dbReference type="Proteomes" id="UP000320244"/>
    </source>
</evidence>
<protein>
    <submittedName>
        <fullName evidence="2">Uncharacterized protein</fullName>
    </submittedName>
</protein>
<keyword evidence="3" id="KW-1185">Reference proteome</keyword>
<feature type="region of interest" description="Disordered" evidence="1">
    <location>
        <begin position="36"/>
        <end position="91"/>
    </location>
</feature>
<dbReference type="Proteomes" id="UP000320244">
    <property type="component" value="Unassembled WGS sequence"/>
</dbReference>
<comment type="caution">
    <text evidence="2">The sequence shown here is derived from an EMBL/GenBank/DDBJ whole genome shotgun (WGS) entry which is preliminary data.</text>
</comment>